<dbReference type="RefSeq" id="WP_067534338.1">
    <property type="nucleotide sequence ID" value="NZ_AP025567.1"/>
</dbReference>
<dbReference type="STRING" id="1776384.GCA_900086585_00916"/>
<evidence type="ECO:0000313" key="3">
    <source>
        <dbReference type="EMBL" id="RHJ87366.1"/>
    </source>
</evidence>
<comment type="caution">
    <text evidence="3">The sequence shown here is derived from an EMBL/GenBank/DDBJ whole genome shotgun (WGS) entry which is preliminary data.</text>
</comment>
<sequence length="111" mass="12352">MKIDYTAVGEKIRDARLNARITQEVLAEKTDLSITHISAIENASTGVSLQALTNIASELRISIDFLVFDSRHSNLVIESEIKNILSDCTDREAQVLLELLKASKEAVKRLK</sequence>
<proteinExistence type="predicted"/>
<gene>
    <name evidence="3" type="ORF">DW099_11750</name>
</gene>
<dbReference type="GO" id="GO:0003677">
    <property type="term" value="F:DNA binding"/>
    <property type="evidence" value="ECO:0007669"/>
    <property type="project" value="UniProtKB-KW"/>
</dbReference>
<dbReference type="AlphaFoldDB" id="A0A415E146"/>
<dbReference type="PANTHER" id="PTHR46797:SF1">
    <property type="entry name" value="METHYLPHOSPHONATE SYNTHASE"/>
    <property type="match status" value="1"/>
</dbReference>
<dbReference type="InterPro" id="IPR010982">
    <property type="entry name" value="Lambda_DNA-bd_dom_sf"/>
</dbReference>
<dbReference type="InterPro" id="IPR050807">
    <property type="entry name" value="TransReg_Diox_bact_type"/>
</dbReference>
<dbReference type="GeneID" id="83003311"/>
<dbReference type="GO" id="GO:0005829">
    <property type="term" value="C:cytosol"/>
    <property type="evidence" value="ECO:0007669"/>
    <property type="project" value="TreeGrafter"/>
</dbReference>
<dbReference type="CDD" id="cd00093">
    <property type="entry name" value="HTH_XRE"/>
    <property type="match status" value="1"/>
</dbReference>
<dbReference type="SUPFAM" id="SSF47413">
    <property type="entry name" value="lambda repressor-like DNA-binding domains"/>
    <property type="match status" value="1"/>
</dbReference>
<keyword evidence="4" id="KW-1185">Reference proteome</keyword>
<accession>A0A415E146</accession>
<dbReference type="InterPro" id="IPR001387">
    <property type="entry name" value="Cro/C1-type_HTH"/>
</dbReference>
<dbReference type="Proteomes" id="UP000284841">
    <property type="component" value="Unassembled WGS sequence"/>
</dbReference>
<dbReference type="EMBL" id="QRMS01000003">
    <property type="protein sequence ID" value="RHJ87366.1"/>
    <property type="molecule type" value="Genomic_DNA"/>
</dbReference>
<dbReference type="GO" id="GO:0003700">
    <property type="term" value="F:DNA-binding transcription factor activity"/>
    <property type="evidence" value="ECO:0007669"/>
    <property type="project" value="TreeGrafter"/>
</dbReference>
<feature type="domain" description="HTH cro/C1-type" evidence="2">
    <location>
        <begin position="12"/>
        <end position="66"/>
    </location>
</feature>
<dbReference type="PANTHER" id="PTHR46797">
    <property type="entry name" value="HTH-TYPE TRANSCRIPTIONAL REGULATOR"/>
    <property type="match status" value="1"/>
</dbReference>
<organism evidence="3 4">
    <name type="scientific">Emergencia timonensis</name>
    <dbReference type="NCBI Taxonomy" id="1776384"/>
    <lineage>
        <taxon>Bacteria</taxon>
        <taxon>Bacillati</taxon>
        <taxon>Bacillota</taxon>
        <taxon>Clostridia</taxon>
        <taxon>Peptostreptococcales</taxon>
        <taxon>Anaerovoracaceae</taxon>
        <taxon>Emergencia</taxon>
    </lineage>
</organism>
<dbReference type="OrthoDB" id="1651614at2"/>
<dbReference type="Gene3D" id="1.10.260.40">
    <property type="entry name" value="lambda repressor-like DNA-binding domains"/>
    <property type="match status" value="1"/>
</dbReference>
<protein>
    <submittedName>
        <fullName evidence="3">XRE family transcriptional regulator</fullName>
    </submittedName>
</protein>
<dbReference type="SMART" id="SM00530">
    <property type="entry name" value="HTH_XRE"/>
    <property type="match status" value="1"/>
</dbReference>
<dbReference type="PROSITE" id="PS50943">
    <property type="entry name" value="HTH_CROC1"/>
    <property type="match status" value="1"/>
</dbReference>
<name>A0A415E146_9FIRM</name>
<evidence type="ECO:0000256" key="1">
    <source>
        <dbReference type="ARBA" id="ARBA00023125"/>
    </source>
</evidence>
<evidence type="ECO:0000259" key="2">
    <source>
        <dbReference type="PROSITE" id="PS50943"/>
    </source>
</evidence>
<keyword evidence="1" id="KW-0238">DNA-binding</keyword>
<reference evidence="3 4" key="1">
    <citation type="submission" date="2018-08" db="EMBL/GenBank/DDBJ databases">
        <title>A genome reference for cultivated species of the human gut microbiota.</title>
        <authorList>
            <person name="Zou Y."/>
            <person name="Xue W."/>
            <person name="Luo G."/>
        </authorList>
    </citation>
    <scope>NUCLEOTIDE SEQUENCE [LARGE SCALE GENOMIC DNA]</scope>
    <source>
        <strain evidence="3 4">AM07-24</strain>
    </source>
</reference>
<evidence type="ECO:0000313" key="4">
    <source>
        <dbReference type="Proteomes" id="UP000284841"/>
    </source>
</evidence>
<dbReference type="Pfam" id="PF01381">
    <property type="entry name" value="HTH_3"/>
    <property type="match status" value="1"/>
</dbReference>